<feature type="domain" description="CBS" evidence="4">
    <location>
        <begin position="197"/>
        <end position="254"/>
    </location>
</feature>
<dbReference type="EMBL" id="FUXM01000001">
    <property type="protein sequence ID" value="SJZ51986.1"/>
    <property type="molecule type" value="Genomic_DNA"/>
</dbReference>
<dbReference type="RefSeq" id="WP_078664335.1">
    <property type="nucleotide sequence ID" value="NZ_FUXM01000001.1"/>
</dbReference>
<dbReference type="Pfam" id="PF03061">
    <property type="entry name" value="4HBT"/>
    <property type="match status" value="1"/>
</dbReference>
<dbReference type="InterPro" id="IPR006683">
    <property type="entry name" value="Thioestr_dom"/>
</dbReference>
<protein>
    <submittedName>
        <fullName evidence="5">Predicted transcriptional regulator containing CBS domains</fullName>
    </submittedName>
</protein>
<keyword evidence="3" id="KW-0812">Transmembrane</keyword>
<dbReference type="InterPro" id="IPR010766">
    <property type="entry name" value="DRTGG"/>
</dbReference>
<dbReference type="Gene3D" id="3.40.1390.20">
    <property type="entry name" value="HprK N-terminal domain-like"/>
    <property type="match status" value="1"/>
</dbReference>
<name>A0A1T4LBE9_9FIRM</name>
<keyword evidence="3" id="KW-1133">Transmembrane helix</keyword>
<dbReference type="InterPro" id="IPR000644">
    <property type="entry name" value="CBS_dom"/>
</dbReference>
<dbReference type="InterPro" id="IPR028979">
    <property type="entry name" value="Ser_kin/Pase_Hpr-like_N_sf"/>
</dbReference>
<organism evidence="5 6">
    <name type="scientific">Carboxydocella sporoproducens DSM 16521</name>
    <dbReference type="NCBI Taxonomy" id="1121270"/>
    <lineage>
        <taxon>Bacteria</taxon>
        <taxon>Bacillati</taxon>
        <taxon>Bacillota</taxon>
        <taxon>Clostridia</taxon>
        <taxon>Eubacteriales</taxon>
        <taxon>Clostridiales Family XVI. Incertae Sedis</taxon>
        <taxon>Carboxydocella</taxon>
    </lineage>
</organism>
<feature type="transmembrane region" description="Helical" evidence="3">
    <location>
        <begin position="349"/>
        <end position="369"/>
    </location>
</feature>
<dbReference type="PANTHER" id="PTHR43080">
    <property type="entry name" value="CBS DOMAIN-CONTAINING PROTEIN CBSX3, MITOCHONDRIAL"/>
    <property type="match status" value="1"/>
</dbReference>
<evidence type="ECO:0000313" key="6">
    <source>
        <dbReference type="Proteomes" id="UP000189933"/>
    </source>
</evidence>
<dbReference type="SUPFAM" id="SSF54631">
    <property type="entry name" value="CBS-domain pair"/>
    <property type="match status" value="1"/>
</dbReference>
<dbReference type="InterPro" id="IPR036390">
    <property type="entry name" value="WH_DNA-bd_sf"/>
</dbReference>
<dbReference type="PANTHER" id="PTHR43080:SF2">
    <property type="entry name" value="CBS DOMAIN-CONTAINING PROTEIN"/>
    <property type="match status" value="1"/>
</dbReference>
<evidence type="ECO:0000256" key="2">
    <source>
        <dbReference type="PROSITE-ProRule" id="PRU00703"/>
    </source>
</evidence>
<dbReference type="SUPFAM" id="SSF75138">
    <property type="entry name" value="HprK N-terminal domain-like"/>
    <property type="match status" value="1"/>
</dbReference>
<gene>
    <name evidence="5" type="ORF">SAMN02745885_00125</name>
</gene>
<keyword evidence="6" id="KW-1185">Reference proteome</keyword>
<dbReference type="Gene3D" id="3.10.129.10">
    <property type="entry name" value="Hotdog Thioesterase"/>
    <property type="match status" value="1"/>
</dbReference>
<dbReference type="Proteomes" id="UP000189933">
    <property type="component" value="Unassembled WGS sequence"/>
</dbReference>
<dbReference type="PROSITE" id="PS51371">
    <property type="entry name" value="CBS"/>
    <property type="match status" value="2"/>
</dbReference>
<dbReference type="Pfam" id="PF00571">
    <property type="entry name" value="CBS"/>
    <property type="match status" value="2"/>
</dbReference>
<dbReference type="InterPro" id="IPR029069">
    <property type="entry name" value="HotDog_dom_sf"/>
</dbReference>
<dbReference type="SUPFAM" id="SSF54637">
    <property type="entry name" value="Thioesterase/thiol ester dehydrase-isomerase"/>
    <property type="match status" value="1"/>
</dbReference>
<dbReference type="InterPro" id="IPR046342">
    <property type="entry name" value="CBS_dom_sf"/>
</dbReference>
<feature type="domain" description="CBS" evidence="4">
    <location>
        <begin position="255"/>
        <end position="317"/>
    </location>
</feature>
<reference evidence="6" key="1">
    <citation type="submission" date="2017-02" db="EMBL/GenBank/DDBJ databases">
        <authorList>
            <person name="Varghese N."/>
            <person name="Submissions S."/>
        </authorList>
    </citation>
    <scope>NUCLEOTIDE SEQUENCE [LARGE SCALE GENOMIC DNA]</scope>
    <source>
        <strain evidence="6">DSM 16521</strain>
    </source>
</reference>
<dbReference type="InterPro" id="IPR051257">
    <property type="entry name" value="Diverse_CBS-Domain"/>
</dbReference>
<proteinExistence type="predicted"/>
<keyword evidence="1 2" id="KW-0129">CBS domain</keyword>
<dbReference type="Gene3D" id="3.10.580.10">
    <property type="entry name" value="CBS-domain"/>
    <property type="match status" value="1"/>
</dbReference>
<dbReference type="SMART" id="SM00116">
    <property type="entry name" value="CBS"/>
    <property type="match status" value="2"/>
</dbReference>
<evidence type="ECO:0000259" key="4">
    <source>
        <dbReference type="PROSITE" id="PS51371"/>
    </source>
</evidence>
<dbReference type="AlphaFoldDB" id="A0A1T4LBE9"/>
<dbReference type="Gene3D" id="1.10.10.10">
    <property type="entry name" value="Winged helix-like DNA-binding domain superfamily/Winged helix DNA-binding domain"/>
    <property type="match status" value="1"/>
</dbReference>
<dbReference type="SUPFAM" id="SSF46785">
    <property type="entry name" value="Winged helix' DNA-binding domain"/>
    <property type="match status" value="1"/>
</dbReference>
<dbReference type="OrthoDB" id="1790451at2"/>
<evidence type="ECO:0000256" key="3">
    <source>
        <dbReference type="SAM" id="Phobius"/>
    </source>
</evidence>
<evidence type="ECO:0000313" key="5">
    <source>
        <dbReference type="EMBL" id="SJZ51986.1"/>
    </source>
</evidence>
<accession>A0A1T4LBE9</accession>
<dbReference type="Pfam" id="PF07085">
    <property type="entry name" value="DRTGG"/>
    <property type="match status" value="1"/>
</dbReference>
<dbReference type="InterPro" id="IPR036388">
    <property type="entry name" value="WH-like_DNA-bd_sf"/>
</dbReference>
<sequence length="435" mass="48214">MAPQTKHEQILQYIEALPVGTKVSVRRIARELEVSDGTAYRAIKEAEAQGLVSSIPKVGTVRIETPEAREIEDLTLAEIKRLVEGTVLTGEEYLSRGIKAFTIGASTVDVLPHYVEEGSVFIVGNRTDAQRAALELGAHLLIIGGFTPEEEIIQLARQKNRAVISTPYDTFAVTSIINRALLAAMPDKEIVLVEDAMVREFRYLKATDRIADWHAAVEKYHHSRFPVLNEAGEVIGLVTPVDVFGREEDEPISAVMRPAVTVEQDVSIGHAARLMIWEGQELLPVVDDRGRAVGVLSRQDIINAYQHLQKQPHITDTLDNIVLSGFRMEDTELGVKLLGEITEFMTNEFGFASVGVLVTLINSTAYIALKRRKRLDLSTESLTLLHIEPVPFDQQVEVEAAVLSTSRRVAKIEVTVRQGEQLVAKAFITGKNLER</sequence>
<keyword evidence="3" id="KW-0472">Membrane</keyword>
<evidence type="ECO:0000256" key="1">
    <source>
        <dbReference type="ARBA" id="ARBA00023122"/>
    </source>
</evidence>